<dbReference type="AlphaFoldDB" id="A0A8J3DET4"/>
<reference evidence="1" key="1">
    <citation type="journal article" date="2014" name="Int. J. Syst. Evol. Microbiol.">
        <title>Complete genome sequence of Corynebacterium casei LMG S-19264T (=DSM 44701T), isolated from a smear-ripened cheese.</title>
        <authorList>
            <consortium name="US DOE Joint Genome Institute (JGI-PGF)"/>
            <person name="Walter F."/>
            <person name="Albersmeier A."/>
            <person name="Kalinowski J."/>
            <person name="Ruckert C."/>
        </authorList>
    </citation>
    <scope>NUCLEOTIDE SEQUENCE</scope>
    <source>
        <strain evidence="1">KCTC 12870</strain>
    </source>
</reference>
<proteinExistence type="predicted"/>
<comment type="caution">
    <text evidence="1">The sequence shown here is derived from an EMBL/GenBank/DDBJ whole genome shotgun (WGS) entry which is preliminary data.</text>
</comment>
<protein>
    <submittedName>
        <fullName evidence="1">Uncharacterized protein</fullName>
    </submittedName>
</protein>
<accession>A0A8J3DET4</accession>
<name>A0A8J3DET4_9BACT</name>
<dbReference type="Proteomes" id="UP000642829">
    <property type="component" value="Unassembled WGS sequence"/>
</dbReference>
<organism evidence="1 2">
    <name type="scientific">Cerasicoccus arenae</name>
    <dbReference type="NCBI Taxonomy" id="424488"/>
    <lineage>
        <taxon>Bacteria</taxon>
        <taxon>Pseudomonadati</taxon>
        <taxon>Verrucomicrobiota</taxon>
        <taxon>Opitutia</taxon>
        <taxon>Puniceicoccales</taxon>
        <taxon>Cerasicoccaceae</taxon>
        <taxon>Cerasicoccus</taxon>
    </lineage>
</organism>
<keyword evidence="2" id="KW-1185">Reference proteome</keyword>
<evidence type="ECO:0000313" key="2">
    <source>
        <dbReference type="Proteomes" id="UP000642829"/>
    </source>
</evidence>
<dbReference type="EMBL" id="BMXG01000029">
    <property type="protein sequence ID" value="GHC12568.1"/>
    <property type="molecule type" value="Genomic_DNA"/>
</dbReference>
<evidence type="ECO:0000313" key="1">
    <source>
        <dbReference type="EMBL" id="GHC12568.1"/>
    </source>
</evidence>
<sequence>MEYRIGVAKDALSYDVKGRSTKSWEEAFSKAGVTEIPRKVYNPRYQLTPQ</sequence>
<gene>
    <name evidence="1" type="ORF">GCM10007047_32410</name>
</gene>
<reference evidence="1" key="2">
    <citation type="submission" date="2020-09" db="EMBL/GenBank/DDBJ databases">
        <authorList>
            <person name="Sun Q."/>
            <person name="Kim S."/>
        </authorList>
    </citation>
    <scope>NUCLEOTIDE SEQUENCE</scope>
    <source>
        <strain evidence="1">KCTC 12870</strain>
    </source>
</reference>